<name>A0AAD8AFH2_DIPPU</name>
<reference evidence="3" key="2">
    <citation type="submission" date="2023-05" db="EMBL/GenBank/DDBJ databases">
        <authorList>
            <person name="Fouks B."/>
        </authorList>
    </citation>
    <scope>NUCLEOTIDE SEQUENCE</scope>
    <source>
        <strain evidence="3">Stay&amp;Tobe</strain>
        <tissue evidence="3">Testes</tissue>
    </source>
</reference>
<dbReference type="Proteomes" id="UP001233999">
    <property type="component" value="Unassembled WGS sequence"/>
</dbReference>
<feature type="transmembrane region" description="Helical" evidence="1">
    <location>
        <begin position="51"/>
        <end position="79"/>
    </location>
</feature>
<organism evidence="3 4">
    <name type="scientific">Diploptera punctata</name>
    <name type="common">Pacific beetle cockroach</name>
    <dbReference type="NCBI Taxonomy" id="6984"/>
    <lineage>
        <taxon>Eukaryota</taxon>
        <taxon>Metazoa</taxon>
        <taxon>Ecdysozoa</taxon>
        <taxon>Arthropoda</taxon>
        <taxon>Hexapoda</taxon>
        <taxon>Insecta</taxon>
        <taxon>Pterygota</taxon>
        <taxon>Neoptera</taxon>
        <taxon>Polyneoptera</taxon>
        <taxon>Dictyoptera</taxon>
        <taxon>Blattodea</taxon>
        <taxon>Blaberoidea</taxon>
        <taxon>Blaberidae</taxon>
        <taxon>Diplopterinae</taxon>
        <taxon>Diploptera</taxon>
    </lineage>
</organism>
<evidence type="ECO:0000313" key="3">
    <source>
        <dbReference type="EMBL" id="KAJ9597691.1"/>
    </source>
</evidence>
<keyword evidence="1" id="KW-0472">Membrane</keyword>
<sequence>MSAHKFFICTIVLLAVVKSSLSNDEDQHSEVSNTDKNSIKLPGDLSLPSNMIQLVVAAGALVLGVVGVAIILSLVLPLFGVRICNFLGTCESFTTTAYAGPTYDTYNTAGTYNQPLYGNTAFQKRSLEYVGPILKALSTAYDKYALPIIKKKD</sequence>
<gene>
    <name evidence="3" type="ORF">L9F63_011457</name>
</gene>
<proteinExistence type="predicted"/>
<feature type="chain" id="PRO_5041927471" evidence="2">
    <location>
        <begin position="23"/>
        <end position="153"/>
    </location>
</feature>
<evidence type="ECO:0000313" key="4">
    <source>
        <dbReference type="Proteomes" id="UP001233999"/>
    </source>
</evidence>
<keyword evidence="2" id="KW-0732">Signal</keyword>
<reference evidence="3" key="1">
    <citation type="journal article" date="2023" name="IScience">
        <title>Live-bearing cockroach genome reveals convergent evolutionary mechanisms linked to viviparity in insects and beyond.</title>
        <authorList>
            <person name="Fouks B."/>
            <person name="Harrison M.C."/>
            <person name="Mikhailova A.A."/>
            <person name="Marchal E."/>
            <person name="English S."/>
            <person name="Carruthers M."/>
            <person name="Jennings E.C."/>
            <person name="Chiamaka E.L."/>
            <person name="Frigard R.A."/>
            <person name="Pippel M."/>
            <person name="Attardo G.M."/>
            <person name="Benoit J.B."/>
            <person name="Bornberg-Bauer E."/>
            <person name="Tobe S.S."/>
        </authorList>
    </citation>
    <scope>NUCLEOTIDE SEQUENCE</scope>
    <source>
        <strain evidence="3">Stay&amp;Tobe</strain>
    </source>
</reference>
<evidence type="ECO:0000256" key="1">
    <source>
        <dbReference type="SAM" id="Phobius"/>
    </source>
</evidence>
<protein>
    <submittedName>
        <fullName evidence="3">Uncharacterized protein</fullName>
    </submittedName>
</protein>
<keyword evidence="1" id="KW-0812">Transmembrane</keyword>
<comment type="caution">
    <text evidence="3">The sequence shown here is derived from an EMBL/GenBank/DDBJ whole genome shotgun (WGS) entry which is preliminary data.</text>
</comment>
<keyword evidence="4" id="KW-1185">Reference proteome</keyword>
<accession>A0AAD8AFH2</accession>
<keyword evidence="1" id="KW-1133">Transmembrane helix</keyword>
<evidence type="ECO:0000256" key="2">
    <source>
        <dbReference type="SAM" id="SignalP"/>
    </source>
</evidence>
<feature type="signal peptide" evidence="2">
    <location>
        <begin position="1"/>
        <end position="22"/>
    </location>
</feature>
<dbReference type="EMBL" id="JASPKZ010001590">
    <property type="protein sequence ID" value="KAJ9597691.1"/>
    <property type="molecule type" value="Genomic_DNA"/>
</dbReference>
<dbReference type="AlphaFoldDB" id="A0AAD8AFH2"/>